<proteinExistence type="predicted"/>
<dbReference type="GO" id="GO:0005634">
    <property type="term" value="C:nucleus"/>
    <property type="evidence" value="ECO:0007669"/>
    <property type="project" value="TreeGrafter"/>
</dbReference>
<dbReference type="GO" id="GO:0003676">
    <property type="term" value="F:nucleic acid binding"/>
    <property type="evidence" value="ECO:0007669"/>
    <property type="project" value="InterPro"/>
</dbReference>
<dbReference type="AlphaFoldDB" id="A0A8H4ET32"/>
<dbReference type="InterPro" id="IPR047021">
    <property type="entry name" value="REXO1/3/4-like"/>
</dbReference>
<dbReference type="SUPFAM" id="SSF53098">
    <property type="entry name" value="Ribonuclease H-like"/>
    <property type="match status" value="1"/>
</dbReference>
<dbReference type="GO" id="GO:0004527">
    <property type="term" value="F:exonuclease activity"/>
    <property type="evidence" value="ECO:0007669"/>
    <property type="project" value="UniProtKB-KW"/>
</dbReference>
<organism evidence="7 8">
    <name type="scientific">Gigaspora margarita</name>
    <dbReference type="NCBI Taxonomy" id="4874"/>
    <lineage>
        <taxon>Eukaryota</taxon>
        <taxon>Fungi</taxon>
        <taxon>Fungi incertae sedis</taxon>
        <taxon>Mucoromycota</taxon>
        <taxon>Glomeromycotina</taxon>
        <taxon>Glomeromycetes</taxon>
        <taxon>Diversisporales</taxon>
        <taxon>Gigasporaceae</taxon>
        <taxon>Gigaspora</taxon>
    </lineage>
</organism>
<keyword evidence="1" id="KW-0698">rRNA processing</keyword>
<feature type="chain" id="PRO_5034609320" evidence="5">
    <location>
        <begin position="22"/>
        <end position="439"/>
    </location>
</feature>
<accession>A0A8H4ET32</accession>
<evidence type="ECO:0000313" key="7">
    <source>
        <dbReference type="EMBL" id="KAF0550254.1"/>
    </source>
</evidence>
<dbReference type="Proteomes" id="UP000439903">
    <property type="component" value="Unassembled WGS sequence"/>
</dbReference>
<keyword evidence="3" id="KW-0378">Hydrolase</keyword>
<gene>
    <name evidence="7" type="ORF">F8M41_024680</name>
</gene>
<dbReference type="InterPro" id="IPR012337">
    <property type="entry name" value="RNaseH-like_sf"/>
</dbReference>
<evidence type="ECO:0000256" key="4">
    <source>
        <dbReference type="ARBA" id="ARBA00025599"/>
    </source>
</evidence>
<feature type="signal peptide" evidence="5">
    <location>
        <begin position="1"/>
        <end position="21"/>
    </location>
</feature>
<keyword evidence="7" id="KW-0269">Exonuclease</keyword>
<keyword evidence="8" id="KW-1185">Reference proteome</keyword>
<dbReference type="Gene3D" id="3.30.420.10">
    <property type="entry name" value="Ribonuclease H-like superfamily/Ribonuclease H"/>
    <property type="match status" value="2"/>
</dbReference>
<evidence type="ECO:0000259" key="6">
    <source>
        <dbReference type="SMART" id="SM00479"/>
    </source>
</evidence>
<dbReference type="EMBL" id="WTPW01000086">
    <property type="protein sequence ID" value="KAF0550254.1"/>
    <property type="molecule type" value="Genomic_DNA"/>
</dbReference>
<dbReference type="GO" id="GO:0006364">
    <property type="term" value="P:rRNA processing"/>
    <property type="evidence" value="ECO:0007669"/>
    <property type="project" value="UniProtKB-KW"/>
</dbReference>
<evidence type="ECO:0000256" key="5">
    <source>
        <dbReference type="SAM" id="SignalP"/>
    </source>
</evidence>
<evidence type="ECO:0000313" key="8">
    <source>
        <dbReference type="Proteomes" id="UP000439903"/>
    </source>
</evidence>
<evidence type="ECO:0000256" key="2">
    <source>
        <dbReference type="ARBA" id="ARBA00022722"/>
    </source>
</evidence>
<comment type="caution">
    <text evidence="7">The sequence shown here is derived from an EMBL/GenBank/DDBJ whole genome shotgun (WGS) entry which is preliminary data.</text>
</comment>
<evidence type="ECO:0000256" key="1">
    <source>
        <dbReference type="ARBA" id="ARBA00022552"/>
    </source>
</evidence>
<dbReference type="PANTHER" id="PTHR12801">
    <property type="entry name" value="RNA EXONUCLEASE REXO1 / RECO3 FAMILY MEMBER-RELATED"/>
    <property type="match status" value="1"/>
</dbReference>
<dbReference type="InterPro" id="IPR013520">
    <property type="entry name" value="Ribonucl_H"/>
</dbReference>
<evidence type="ECO:0000256" key="3">
    <source>
        <dbReference type="ARBA" id="ARBA00022801"/>
    </source>
</evidence>
<sequence length="439" mass="49588">MNQKIFVLLIITLFFNSLVLSDTPVTTCQAYPTAPSSSGGSNEQNSTDILAIDCEFLHFFDPETREDLRKLGLAQVAIVNYNGDVVYDRYVHPDEPERFWNRSRKKDFLKNSNHSFGEVQADVIQIVKGKILVGFAIIRDFQQLQLEHPIQLIRDVSFCQECLRINGHSYSLKDMAEKLLNITIHVNGSDHEGVQDATITMDLFKKLQNYSEQMIPPSDFYLRHKNINFIPTTPICAPPPEAYLAINCMQVLTGPDFKRNRAAAQVTLVNYTATIVNNAAINFTFARELVLEKIENKIIIGWGIYHLIDLLDIDIDHLRLRNIQNLPPYLKKPRSLAGMAEDQLNFEVTNNGTPSSFNLALASMNLYKKYEAEGNKMIPKKRKPKKTTSSLSSTISIFSTTFSTSTILTQFETQASTTCVVCTTGTSITMDRVHCCNIL</sequence>
<protein>
    <submittedName>
        <fullName evidence="7">Interferon-stimulated 20 kDa exonuclease-like 2</fullName>
    </submittedName>
</protein>
<dbReference type="OrthoDB" id="8191639at2759"/>
<comment type="function">
    <text evidence="4">Exoribonuclease involved in ribosome biosynthesis. Involved in the processing of ITS1, the internal transcribed spacer localized between the 18S and 5.8S rRNAs.</text>
</comment>
<name>A0A8H4ET32_GIGMA</name>
<dbReference type="PANTHER" id="PTHR12801:SF45">
    <property type="entry name" value="RNA EXONUCLEASE 4"/>
    <property type="match status" value="1"/>
</dbReference>
<reference evidence="7 8" key="1">
    <citation type="journal article" date="2019" name="Environ. Microbiol.">
        <title>At the nexus of three kingdoms: the genome of the mycorrhizal fungus Gigaspora margarita provides insights into plant, endobacterial and fungal interactions.</title>
        <authorList>
            <person name="Venice F."/>
            <person name="Ghignone S."/>
            <person name="Salvioli di Fossalunga A."/>
            <person name="Amselem J."/>
            <person name="Novero M."/>
            <person name="Xianan X."/>
            <person name="Sedzielewska Toro K."/>
            <person name="Morin E."/>
            <person name="Lipzen A."/>
            <person name="Grigoriev I.V."/>
            <person name="Henrissat B."/>
            <person name="Martin F.M."/>
            <person name="Bonfante P."/>
        </authorList>
    </citation>
    <scope>NUCLEOTIDE SEQUENCE [LARGE SCALE GENOMIC DNA]</scope>
    <source>
        <strain evidence="7 8">BEG34</strain>
    </source>
</reference>
<feature type="domain" description="Exonuclease" evidence="6">
    <location>
        <begin position="48"/>
        <end position="213"/>
    </location>
</feature>
<keyword evidence="2" id="KW-0540">Nuclease</keyword>
<keyword evidence="5" id="KW-0732">Signal</keyword>
<dbReference type="InterPro" id="IPR036397">
    <property type="entry name" value="RNaseH_sf"/>
</dbReference>
<dbReference type="SMART" id="SM00479">
    <property type="entry name" value="EXOIII"/>
    <property type="match status" value="1"/>
</dbReference>